<gene>
    <name evidence="4" type="ORF">KJ970_05760</name>
</gene>
<proteinExistence type="predicted"/>
<dbReference type="Proteomes" id="UP000777784">
    <property type="component" value="Unassembled WGS sequence"/>
</dbReference>
<evidence type="ECO:0000313" key="4">
    <source>
        <dbReference type="EMBL" id="MBU2690415.1"/>
    </source>
</evidence>
<dbReference type="SUPFAM" id="SSF82171">
    <property type="entry name" value="DPP6 N-terminal domain-like"/>
    <property type="match status" value="1"/>
</dbReference>
<evidence type="ECO:0000313" key="5">
    <source>
        <dbReference type="Proteomes" id="UP000777784"/>
    </source>
</evidence>
<keyword evidence="1" id="KW-0378">Hydrolase</keyword>
<dbReference type="InterPro" id="IPR029058">
    <property type="entry name" value="AB_hydrolase_fold"/>
</dbReference>
<dbReference type="PANTHER" id="PTHR42776">
    <property type="entry name" value="SERINE PEPTIDASE S9 FAMILY MEMBER"/>
    <property type="match status" value="1"/>
</dbReference>
<keyword evidence="2" id="KW-0720">Serine protease</keyword>
<dbReference type="Gene3D" id="2.120.10.30">
    <property type="entry name" value="TolB, C-terminal domain"/>
    <property type="match status" value="2"/>
</dbReference>
<dbReference type="GO" id="GO:0004252">
    <property type="term" value="F:serine-type endopeptidase activity"/>
    <property type="evidence" value="ECO:0007669"/>
    <property type="project" value="TreeGrafter"/>
</dbReference>
<reference evidence="4" key="1">
    <citation type="submission" date="2021-05" db="EMBL/GenBank/DDBJ databases">
        <title>Energy efficiency and biological interactions define the core microbiome of deep oligotrophic groundwater.</title>
        <authorList>
            <person name="Mehrshad M."/>
            <person name="Lopez-Fernandez M."/>
            <person name="Bell E."/>
            <person name="Bernier-Latmani R."/>
            <person name="Bertilsson S."/>
            <person name="Dopson M."/>
        </authorList>
    </citation>
    <scope>NUCLEOTIDE SEQUENCE</scope>
    <source>
        <strain evidence="4">Modern_marine.mb.64</strain>
    </source>
</reference>
<evidence type="ECO:0000259" key="3">
    <source>
        <dbReference type="Pfam" id="PF00326"/>
    </source>
</evidence>
<keyword evidence="2" id="KW-0645">Protease</keyword>
<dbReference type="EMBL" id="JAHJDP010000031">
    <property type="protein sequence ID" value="MBU2690415.1"/>
    <property type="molecule type" value="Genomic_DNA"/>
</dbReference>
<dbReference type="PANTHER" id="PTHR42776:SF27">
    <property type="entry name" value="DIPEPTIDYL PEPTIDASE FAMILY MEMBER 6"/>
    <property type="match status" value="1"/>
</dbReference>
<dbReference type="AlphaFoldDB" id="A0A948W5V0"/>
<sequence>MSFRFWVPIFTAVFSIFAVSFIPGSAHAVSKRPLAVHDVVMMATPQQADFSPDGDWIAYVLRTADLDKNQMRRQIYLASRRGGKPRAVTRGNESAQRPDWSPNGSYLAFLRKPDAPGAKETDDEQLWLLPMGGGEPFPLTNLGGGILDYAWTPDGRSILVLTPEDQAAGMKEYAGNREEKGYDADAKDKNIPRKILWRYPVPEGDPKLLFRGDRGMEEFELSPDGQWVAYLSNLTGVLADENETEIYLLGLNEERIRRLTHRYGAEGNIHWTHDGEGVICTAVKTDSLMFSQMEVYVLPVGSRRLDNRDHVPFSRWIPWTNLLDREVDAFLWPAKSGAGFVIAQDHFSARLATLDGEGTARWLTDPRKVIQYGAVSDDGKYLALTIETPESPAQLVLVNYEGRIARVLDEPNKDRFKDIQPAWQSVYSWNSFDGQEIEGLLIQPWWTEVLPPYPLIVDIHGGPSWHVTHELSQTIQTWAGEGYLVLAPNYRGSTGYGNEFSISNVRDLGGGDYRDIMAGVDQLIADGIADPYRIAIMGGSYGGYMANWAITQSSRFAAAVSEYGIFSLITDFSMSDYPMWEKSYLRKYYWDDLGAYLQMSPVFHAENVTTPVLIMHGEADNNTFISNSMEMYRMLRTLGKTVEFHQFPREGHGFAEPAHKLEEMRLARSWFDRFVTHGAIWPPEYNELRKTPREHLPPFLADQIRSIDDLPRLYRPGDTLSVNRGTPLQAIVGEISTPSSYGDERPGGRFVEVEILLSHQGWGMRSYPLQMNDVVMLGPSGRNHPPAGIPFSAHGQTTLIHGENLMVRLSPEPTGIGQWQPVRVTFDIPRDLHHVPLVIGPFPPVLINVGESVAN</sequence>
<dbReference type="Gene3D" id="3.40.50.1820">
    <property type="entry name" value="alpha/beta hydrolase"/>
    <property type="match status" value="1"/>
</dbReference>
<dbReference type="GO" id="GO:0006508">
    <property type="term" value="P:proteolysis"/>
    <property type="evidence" value="ECO:0007669"/>
    <property type="project" value="InterPro"/>
</dbReference>
<dbReference type="SUPFAM" id="SSF53474">
    <property type="entry name" value="alpha/beta-Hydrolases"/>
    <property type="match status" value="1"/>
</dbReference>
<comment type="caution">
    <text evidence="4">The sequence shown here is derived from an EMBL/GenBank/DDBJ whole genome shotgun (WGS) entry which is preliminary data.</text>
</comment>
<evidence type="ECO:0000256" key="1">
    <source>
        <dbReference type="ARBA" id="ARBA00022801"/>
    </source>
</evidence>
<dbReference type="InterPro" id="IPR001375">
    <property type="entry name" value="Peptidase_S9_cat"/>
</dbReference>
<accession>A0A948W5V0</accession>
<dbReference type="InterPro" id="IPR011042">
    <property type="entry name" value="6-blade_b-propeller_TolB-like"/>
</dbReference>
<dbReference type="InterPro" id="IPR011659">
    <property type="entry name" value="WD40"/>
</dbReference>
<name>A0A948W5V0_UNCEI</name>
<protein>
    <submittedName>
        <fullName evidence="4">S9 family peptidase</fullName>
    </submittedName>
</protein>
<evidence type="ECO:0000256" key="2">
    <source>
        <dbReference type="ARBA" id="ARBA00022825"/>
    </source>
</evidence>
<dbReference type="Pfam" id="PF00326">
    <property type="entry name" value="Peptidase_S9"/>
    <property type="match status" value="1"/>
</dbReference>
<feature type="domain" description="Peptidase S9 prolyl oligopeptidase catalytic" evidence="3">
    <location>
        <begin position="471"/>
        <end position="674"/>
    </location>
</feature>
<dbReference type="Pfam" id="PF07676">
    <property type="entry name" value="PD40"/>
    <property type="match status" value="1"/>
</dbReference>
<organism evidence="4 5">
    <name type="scientific">Eiseniibacteriota bacterium</name>
    <dbReference type="NCBI Taxonomy" id="2212470"/>
    <lineage>
        <taxon>Bacteria</taxon>
        <taxon>Candidatus Eiseniibacteriota</taxon>
    </lineage>
</organism>